<comment type="catalytic activity">
    <reaction evidence="15">
        <text>Exonucleolytic cleavage (in the presence of ATP) in either 5'- to 3'- or 3'- to 5'-direction to yield 5'-phosphooligonucleotides.</text>
        <dbReference type="EC" id="3.1.11.5"/>
    </reaction>
</comment>
<reference evidence="19 20" key="1">
    <citation type="submission" date="2014-04" db="EMBL/GenBank/DDBJ databases">
        <authorList>
            <person name="Bishop-Lilly K.A."/>
            <person name="Broomall S.M."/>
            <person name="Chain P.S."/>
            <person name="Chertkov O."/>
            <person name="Coyne S.R."/>
            <person name="Daligault H.E."/>
            <person name="Davenport K.W."/>
            <person name="Erkkila T."/>
            <person name="Frey K.G."/>
            <person name="Gibbons H.S."/>
            <person name="Gu W."/>
            <person name="Jaissle J."/>
            <person name="Johnson S.L."/>
            <person name="Koroleva G.I."/>
            <person name="Ladner J.T."/>
            <person name="Lo C.-C."/>
            <person name="Minogue T.D."/>
            <person name="Munk C."/>
            <person name="Palacios G.F."/>
            <person name="Redden C.L."/>
            <person name="Rosenzweig C.N."/>
            <person name="Scholz M.B."/>
            <person name="Teshima H."/>
            <person name="Xu Y."/>
        </authorList>
    </citation>
    <scope>NUCLEOTIDE SEQUENCE [LARGE SCALE GENOMIC DNA]</scope>
    <source>
        <strain evidence="20">gladioli</strain>
    </source>
</reference>
<keyword evidence="2 15" id="KW-0479">Metal-binding</keyword>
<dbReference type="InterPro" id="IPR027417">
    <property type="entry name" value="P-loop_NTPase"/>
</dbReference>
<feature type="binding site" evidence="15">
    <location>
        <position position="1150"/>
    </location>
    <ligand>
        <name>Mg(2+)</name>
        <dbReference type="ChEBI" id="CHEBI:18420"/>
    </ligand>
</feature>
<dbReference type="EC" id="5.6.2.4" evidence="15"/>
<feature type="domain" description="UvrD-like helicase ATP-binding" evidence="17">
    <location>
        <begin position="8"/>
        <end position="477"/>
    </location>
</feature>
<dbReference type="Gene3D" id="3.40.50.300">
    <property type="entry name" value="P-loop containing nucleotide triphosphate hydrolases"/>
    <property type="match status" value="2"/>
</dbReference>
<dbReference type="AlphaFoldDB" id="A0AAW3ET62"/>
<comment type="similarity">
    <text evidence="15">Belongs to the helicase family. UvrD subfamily.</text>
</comment>
<protein>
    <recommendedName>
        <fullName evidence="15">RecBCD enzyme subunit RecB</fullName>
        <ecNumber evidence="15">3.1.11.5</ecNumber>
        <ecNumber evidence="15">5.6.2.4</ecNumber>
    </recommendedName>
    <alternativeName>
        <fullName evidence="15">DNA 3'-5' helicase subunit RecB</fullName>
    </alternativeName>
    <alternativeName>
        <fullName evidence="15">Exonuclease V subunit RecB</fullName>
        <shortName evidence="15">ExoV subunit RecB</shortName>
    </alternativeName>
    <alternativeName>
        <fullName evidence="15">Helicase/nuclease RecBCD subunit RecB</fullName>
    </alternativeName>
</protein>
<dbReference type="GO" id="GO:0000287">
    <property type="term" value="F:magnesium ion binding"/>
    <property type="evidence" value="ECO:0007669"/>
    <property type="project" value="UniProtKB-UniRule"/>
</dbReference>
<keyword evidence="1 15" id="KW-0540">Nuclease</keyword>
<dbReference type="GO" id="GO:0043138">
    <property type="term" value="F:3'-5' DNA helicase activity"/>
    <property type="evidence" value="ECO:0007669"/>
    <property type="project" value="UniProtKB-UniRule"/>
</dbReference>
<name>A0AAW3ET62_BURGA</name>
<feature type="binding site" evidence="16">
    <location>
        <begin position="29"/>
        <end position="36"/>
    </location>
    <ligand>
        <name>ATP</name>
        <dbReference type="ChEBI" id="CHEBI:30616"/>
    </ligand>
</feature>
<comment type="domain">
    <text evidence="15">The C-terminal domain has nuclease activity and interacts with RecD. It interacts with RecA, facilitating its loading onto ssDNA.</text>
</comment>
<dbReference type="Gene3D" id="1.10.486.10">
    <property type="entry name" value="PCRA, domain 4"/>
    <property type="match status" value="1"/>
</dbReference>
<dbReference type="SUPFAM" id="SSF52980">
    <property type="entry name" value="Restriction endonuclease-like"/>
    <property type="match status" value="1"/>
</dbReference>
<keyword evidence="3 15" id="KW-0547">Nucleotide-binding</keyword>
<feature type="region of interest" description="DNA-binding and helicase activity, interacts with RecC" evidence="15">
    <location>
        <begin position="1"/>
        <end position="903"/>
    </location>
</feature>
<keyword evidence="4 15" id="KW-0227">DNA damage</keyword>
<keyword evidence="5 15" id="KW-0378">Hydrolase</keyword>
<comment type="subunit">
    <text evidence="15">Heterotrimer of RecB, RecC and RecD. All subunits contribute to DNA-binding. Interacts with RecA.</text>
</comment>
<dbReference type="InterPro" id="IPR038726">
    <property type="entry name" value="PDDEXK_AddAB-type"/>
</dbReference>
<keyword evidence="11 15" id="KW-0234">DNA repair</keyword>
<dbReference type="KEGG" id="bgo:BM43_2514"/>
<dbReference type="InterPro" id="IPR014016">
    <property type="entry name" value="UvrD-like_ATP-bd"/>
</dbReference>
<evidence type="ECO:0000313" key="20">
    <source>
        <dbReference type="Proteomes" id="UP000029590"/>
    </source>
</evidence>
<dbReference type="Pfam" id="PF00580">
    <property type="entry name" value="UvrD-helicase"/>
    <property type="match status" value="1"/>
</dbReference>
<dbReference type="InterPro" id="IPR011335">
    <property type="entry name" value="Restrct_endonuc-II-like"/>
</dbReference>
<evidence type="ECO:0000259" key="17">
    <source>
        <dbReference type="PROSITE" id="PS51198"/>
    </source>
</evidence>
<dbReference type="NCBIfam" id="TIGR00609">
    <property type="entry name" value="recB"/>
    <property type="match status" value="1"/>
</dbReference>
<dbReference type="PROSITE" id="PS51198">
    <property type="entry name" value="UVRD_HELICASE_ATP_BIND"/>
    <property type="match status" value="1"/>
</dbReference>
<evidence type="ECO:0000256" key="6">
    <source>
        <dbReference type="ARBA" id="ARBA00022806"/>
    </source>
</evidence>
<dbReference type="InterPro" id="IPR011604">
    <property type="entry name" value="PDDEXK-like_dom_sf"/>
</dbReference>
<evidence type="ECO:0000256" key="13">
    <source>
        <dbReference type="ARBA" id="ARBA00034617"/>
    </source>
</evidence>
<comment type="function">
    <text evidence="15">A helicase/nuclease that prepares dsDNA breaks (DSB) for recombinational DNA repair. Binds to DSBs and unwinds DNA via a highly rapid and processive ATP-dependent bidirectional helicase activity. Unwinds dsDNA until it encounters a Chi (crossover hotspot instigator) sequence from the 3' direction. Cuts ssDNA a few nucleotides 3' to the Chi site. The properties and activities of the enzyme are changed at Chi. The Chi-altered holoenzyme produces a long 3'-ssDNA overhang and facilitates RecA-binding to the ssDNA for homologous DNA recombination and repair. Holoenzyme degrades any linearized DNA that is unable to undergo homologous recombination. In the holoenzyme this subunit contributes ATPase, 3'-5' helicase, exonuclease activity and loads RecA onto ssDNA.</text>
</comment>
<evidence type="ECO:0000256" key="12">
    <source>
        <dbReference type="ARBA" id="ARBA00023235"/>
    </source>
</evidence>
<comment type="catalytic activity">
    <reaction evidence="13 15">
        <text>Couples ATP hydrolysis with the unwinding of duplex DNA by translocating in the 3'-5' direction.</text>
        <dbReference type="EC" id="5.6.2.4"/>
    </reaction>
</comment>
<dbReference type="SUPFAM" id="SSF52540">
    <property type="entry name" value="P-loop containing nucleoside triphosphate hydrolases"/>
    <property type="match status" value="1"/>
</dbReference>
<evidence type="ECO:0000256" key="10">
    <source>
        <dbReference type="ARBA" id="ARBA00023125"/>
    </source>
</evidence>
<evidence type="ECO:0000256" key="3">
    <source>
        <dbReference type="ARBA" id="ARBA00022741"/>
    </source>
</evidence>
<feature type="region of interest" description="Nuclease activity, interacts with RecD and RecA" evidence="15">
    <location>
        <begin position="950"/>
        <end position="1251"/>
    </location>
</feature>
<feature type="binding site" evidence="15">
    <location>
        <position position="1024"/>
    </location>
    <ligand>
        <name>Mg(2+)</name>
        <dbReference type="ChEBI" id="CHEBI:18420"/>
    </ligand>
</feature>
<dbReference type="RefSeq" id="WP_036052199.1">
    <property type="nucleotide sequence ID" value="NZ_CADEVY010000002.1"/>
</dbReference>
<evidence type="ECO:0000256" key="16">
    <source>
        <dbReference type="PROSITE-ProRule" id="PRU00560"/>
    </source>
</evidence>
<comment type="cofactor">
    <cofactor evidence="15">
        <name>Mg(2+)</name>
        <dbReference type="ChEBI" id="CHEBI:18420"/>
    </cofactor>
    <text evidence="15">Binds 1 Mg(2+) ion per subunit.</text>
</comment>
<dbReference type="GO" id="GO:0009338">
    <property type="term" value="C:exodeoxyribonuclease V complex"/>
    <property type="evidence" value="ECO:0007669"/>
    <property type="project" value="TreeGrafter"/>
</dbReference>
<dbReference type="InterPro" id="IPR014017">
    <property type="entry name" value="DNA_helicase_UvrD-like_C"/>
</dbReference>
<proteinExistence type="inferred from homology"/>
<dbReference type="Gene3D" id="3.90.320.10">
    <property type="match status" value="1"/>
</dbReference>
<dbReference type="GO" id="GO:0003677">
    <property type="term" value="F:DNA binding"/>
    <property type="evidence" value="ECO:0007669"/>
    <property type="project" value="UniProtKB-UniRule"/>
</dbReference>
<comment type="domain">
    <text evidence="15">The N-terminal DNA-binding domain is a ssDNA-dependent ATPase and has ATP-dependent 3'-5' helicase function. This domain interacts with RecC.</text>
</comment>
<dbReference type="GO" id="GO:0000724">
    <property type="term" value="P:double-strand break repair via homologous recombination"/>
    <property type="evidence" value="ECO:0007669"/>
    <property type="project" value="UniProtKB-UniRule"/>
</dbReference>
<dbReference type="EC" id="3.1.11.5" evidence="15"/>
<evidence type="ECO:0000256" key="15">
    <source>
        <dbReference type="HAMAP-Rule" id="MF_01485"/>
    </source>
</evidence>
<dbReference type="PANTHER" id="PTHR11070:SF23">
    <property type="entry name" value="RECBCD ENZYME SUBUNIT RECB"/>
    <property type="match status" value="1"/>
</dbReference>
<keyword evidence="9 15" id="KW-0460">Magnesium</keyword>
<dbReference type="InterPro" id="IPR004586">
    <property type="entry name" value="RecB"/>
</dbReference>
<evidence type="ECO:0000259" key="18">
    <source>
        <dbReference type="PROSITE" id="PS51217"/>
    </source>
</evidence>
<accession>A0AAW3ET62</accession>
<keyword evidence="10 15" id="KW-0238">DNA-binding</keyword>
<evidence type="ECO:0000313" key="19">
    <source>
        <dbReference type="EMBL" id="KGC10209.1"/>
    </source>
</evidence>
<organism evidence="19 20">
    <name type="scientific">Burkholderia gladioli</name>
    <name type="common">Pseudomonas marginata</name>
    <name type="synonym">Phytomonas marginata</name>
    <dbReference type="NCBI Taxonomy" id="28095"/>
    <lineage>
        <taxon>Bacteria</taxon>
        <taxon>Pseudomonadati</taxon>
        <taxon>Pseudomonadota</taxon>
        <taxon>Betaproteobacteria</taxon>
        <taxon>Burkholderiales</taxon>
        <taxon>Burkholderiaceae</taxon>
        <taxon>Burkholderia</taxon>
    </lineage>
</organism>
<dbReference type="Gene3D" id="1.10.3170.10">
    <property type="entry name" value="Recbcd, chain B, domain 2"/>
    <property type="match status" value="1"/>
</dbReference>
<evidence type="ECO:0000256" key="11">
    <source>
        <dbReference type="ARBA" id="ARBA00023204"/>
    </source>
</evidence>
<evidence type="ECO:0000256" key="1">
    <source>
        <dbReference type="ARBA" id="ARBA00022722"/>
    </source>
</evidence>
<comment type="miscellaneous">
    <text evidence="15">In the RecBCD complex, RecB has a slow 3'-5' helicase, an exonuclease activity and loads RecA onto ssDNA, RecD has a fast 5'-3' helicase activity, while RecC stimulates the ATPase and processivity of the RecB helicase and contributes to recognition of the Chi site.</text>
</comment>
<dbReference type="Pfam" id="PF12705">
    <property type="entry name" value="PDDEXK_1"/>
    <property type="match status" value="1"/>
</dbReference>
<comment type="caution">
    <text evidence="19">The sequence shown here is derived from an EMBL/GenBank/DDBJ whole genome shotgun (WGS) entry which is preliminary data.</text>
</comment>
<dbReference type="Proteomes" id="UP000029590">
    <property type="component" value="Unassembled WGS sequence"/>
</dbReference>
<keyword evidence="8 15" id="KW-0067">ATP-binding</keyword>
<dbReference type="HAMAP" id="MF_01485">
    <property type="entry name" value="RecB"/>
    <property type="match status" value="1"/>
</dbReference>
<evidence type="ECO:0000256" key="7">
    <source>
        <dbReference type="ARBA" id="ARBA00022839"/>
    </source>
</evidence>
<keyword evidence="7 15" id="KW-0269">Exonuclease</keyword>
<dbReference type="InterPro" id="IPR000212">
    <property type="entry name" value="DNA_helicase_UvrD/REP"/>
</dbReference>
<evidence type="ECO:0000256" key="4">
    <source>
        <dbReference type="ARBA" id="ARBA00022763"/>
    </source>
</evidence>
<feature type="domain" description="UvrD-like helicase C-terminal" evidence="18">
    <location>
        <begin position="478"/>
        <end position="779"/>
    </location>
</feature>
<evidence type="ECO:0000256" key="8">
    <source>
        <dbReference type="ARBA" id="ARBA00022840"/>
    </source>
</evidence>
<comment type="catalytic activity">
    <reaction evidence="14 15">
        <text>ATP + H2O = ADP + phosphate + H(+)</text>
        <dbReference type="Rhea" id="RHEA:13065"/>
        <dbReference type="ChEBI" id="CHEBI:15377"/>
        <dbReference type="ChEBI" id="CHEBI:15378"/>
        <dbReference type="ChEBI" id="CHEBI:30616"/>
        <dbReference type="ChEBI" id="CHEBI:43474"/>
        <dbReference type="ChEBI" id="CHEBI:456216"/>
        <dbReference type="EC" id="5.6.2.4"/>
    </reaction>
</comment>
<dbReference type="PANTHER" id="PTHR11070">
    <property type="entry name" value="UVRD / RECB / PCRA DNA HELICASE FAMILY MEMBER"/>
    <property type="match status" value="1"/>
</dbReference>
<keyword evidence="12 15" id="KW-0413">Isomerase</keyword>
<evidence type="ECO:0000256" key="2">
    <source>
        <dbReference type="ARBA" id="ARBA00022723"/>
    </source>
</evidence>
<dbReference type="EMBL" id="JPGG01000018">
    <property type="protein sequence ID" value="KGC10209.1"/>
    <property type="molecule type" value="Genomic_DNA"/>
</dbReference>
<gene>
    <name evidence="15 19" type="primary">recB</name>
    <name evidence="19" type="ORF">DM48_6382</name>
</gene>
<dbReference type="GO" id="GO:0005524">
    <property type="term" value="F:ATP binding"/>
    <property type="evidence" value="ECO:0007669"/>
    <property type="project" value="UniProtKB-UniRule"/>
</dbReference>
<evidence type="ECO:0000256" key="5">
    <source>
        <dbReference type="ARBA" id="ARBA00022801"/>
    </source>
</evidence>
<dbReference type="PROSITE" id="PS51217">
    <property type="entry name" value="UVRD_HELICASE_CTER"/>
    <property type="match status" value="1"/>
</dbReference>
<dbReference type="Pfam" id="PF13361">
    <property type="entry name" value="UvrD_C"/>
    <property type="match status" value="1"/>
</dbReference>
<feature type="active site" description="For nuclease activity" evidence="15">
    <location>
        <position position="1150"/>
    </location>
</feature>
<keyword evidence="6 15" id="KW-0347">Helicase</keyword>
<feature type="binding site" evidence="15">
    <location>
        <position position="1137"/>
    </location>
    <ligand>
        <name>Mg(2+)</name>
        <dbReference type="ChEBI" id="CHEBI:18420"/>
    </ligand>
</feature>
<dbReference type="CDD" id="cd22352">
    <property type="entry name" value="RecB_C-like"/>
    <property type="match status" value="1"/>
</dbReference>
<dbReference type="GO" id="GO:0008854">
    <property type="term" value="F:exodeoxyribonuclease V activity"/>
    <property type="evidence" value="ECO:0007669"/>
    <property type="project" value="UniProtKB-EC"/>
</dbReference>
<dbReference type="GO" id="GO:0005829">
    <property type="term" value="C:cytosol"/>
    <property type="evidence" value="ECO:0007669"/>
    <property type="project" value="TreeGrafter"/>
</dbReference>
<sequence>MSTAIAASQAPQELDVFACALDGVNQIEASAGTGKTWNICALYVRLLLEHDLQADQILVVTFTKAATAELHERIRGRLAQLAHALETGDDGGDPFVARLFETTLGEGSDGGGDDDGSGIDAETAAKRIRRALRGFDQAAIHTIHAFCQRALQEAPFAAAMPFAFEMEADDAVLRFELAAEFWRTRVEPVAAAHPGFAAWLVAHRAGPEALDAQLARRLKKPLAALRFDGLPDPHAQGVDFDAALRASHAAAAALWQAERAAIAGVLELAQASLNQRSHKPEAVADALAAWGAYFNEAAGALAPAALPKPALKLTRGVLEKATKKGGATPEHPFFEAAEALEAALAAAEAAQRARWLALIADWLAEAPARLAEKKRTRRVVSFDDLIANLYHALEAHPWLADTLRRRYPAALIDEFQDTDPLQFAIFDRIFAPAGPLFLVGDPKQAIYSFRAADLHTYLAARERAGARYTLAVNQRSTPAIVEACNRVFGANPRAFVLDGLDYQPVRAGTRQRAPFVDGTDPRAGSGDFRIWMLPDGDQALGKRDAQWQAAQACAAEIARLMRGAREGAVRLGEAALTPADIAVLVQTHRQGSIVKRVLAAWGIGSVELAQASVFATLDAEQLERVLAAIDAPGDLRRLRAALATDWFGLDAAALWRLEQGEAAPGAAADDADAMSWVERFSRYRLLWRERGFAVMWRSFARELRIAERLIGGADGERRVTDINHLAELTQARASAQPGIAPTLRWLAAQRAVGGGEDAQLRLESDRNLVQIVTVHKSKGLEYAVVFCPFLNDGRLHEPREDALPDAREYHDEAGAAVLHYGCDEAAAELAATQARREQAAERARLVYVALTRAVHRCYLVAGVYQSARSTREARRSVLNWLVGGAGHGFDTWLETPPEAEELAASWRALATGPISIAPLPGVSARTPLAAGHDAERLGGARQAARFLRDAWRIASFSSLTASIAREQEGIAAVPDEALRPDHDALAAAVDPVPRIDGGGERAMQPNPDDIVGFPRGAAAGECLHLLFELSDFGDASGWDEAARRALHERPVEAEPELAKRLPAMMTRMLAEVVATELVPGMQLAAIDPGRRLNEMEFLFPAAALDFAALRALLVEHGYPDVALESGTLAGFFKGFIDMIVEHDGRFWIVDWKSNHLGATPDAYGPAALDAAMADHAYHLQALLYTVALHRYLRVRLPGYDYDSHMAGYLYLFVRGVRPGWSSGGRPSGVHARRPSRELVEALDALMRKERA</sequence>
<evidence type="ECO:0000256" key="14">
    <source>
        <dbReference type="ARBA" id="ARBA00048988"/>
    </source>
</evidence>
<evidence type="ECO:0000256" key="9">
    <source>
        <dbReference type="ARBA" id="ARBA00022842"/>
    </source>
</evidence>